<organism evidence="7 8">
    <name type="scientific">Kluyveromyces marxianus</name>
    <name type="common">Yeast</name>
    <name type="synonym">Candida kefyr</name>
    <dbReference type="NCBI Taxonomy" id="4911"/>
    <lineage>
        <taxon>Eukaryota</taxon>
        <taxon>Fungi</taxon>
        <taxon>Dikarya</taxon>
        <taxon>Ascomycota</taxon>
        <taxon>Saccharomycotina</taxon>
        <taxon>Saccharomycetes</taxon>
        <taxon>Saccharomycetales</taxon>
        <taxon>Saccharomycetaceae</taxon>
        <taxon>Kluyveromyces</taxon>
    </lineage>
</organism>
<dbReference type="PANTHER" id="PTHR12684">
    <property type="entry name" value="PUTATIVE PHOSPHOTRANSFERASE"/>
    <property type="match status" value="1"/>
</dbReference>
<evidence type="ECO:0000256" key="4">
    <source>
        <dbReference type="ARBA" id="ARBA00022679"/>
    </source>
</evidence>
<comment type="function">
    <text evidence="1">Catalyzes the last step of tRNA splicing, the transfer of the splice junction 2'-phosphate from ligated tRNA to NAD to produce ADP-ribose 1''-2'' cyclic phosphate.</text>
</comment>
<dbReference type="Pfam" id="PF01885">
    <property type="entry name" value="PTS_2-RNA"/>
    <property type="match status" value="1"/>
</dbReference>
<dbReference type="Proteomes" id="UP000422736">
    <property type="component" value="Chromosome 8"/>
</dbReference>
<evidence type="ECO:0000313" key="7">
    <source>
        <dbReference type="EMBL" id="QGN17845.1"/>
    </source>
</evidence>
<keyword evidence="8" id="KW-1185">Reference proteome</keyword>
<evidence type="ECO:0000256" key="5">
    <source>
        <dbReference type="ARBA" id="ARBA00023027"/>
    </source>
</evidence>
<dbReference type="InterPro" id="IPR002745">
    <property type="entry name" value="Ptrans_KptA/Tpt1"/>
</dbReference>
<dbReference type="EC" id="2.7.1.160" evidence="3"/>
<evidence type="ECO:0000256" key="2">
    <source>
        <dbReference type="ARBA" id="ARBA00009836"/>
    </source>
</evidence>
<keyword evidence="4" id="KW-0808">Transferase</keyword>
<dbReference type="Gene3D" id="3.20.170.30">
    <property type="match status" value="1"/>
</dbReference>
<protein>
    <recommendedName>
        <fullName evidence="3">2'-phosphotransferase</fullName>
        <ecNumber evidence="3">2.7.1.160</ecNumber>
    </recommendedName>
</protein>
<dbReference type="InterPro" id="IPR042080">
    <property type="entry name" value="RNA_2'-PTrans_N"/>
</dbReference>
<comment type="catalytic activity">
    <reaction evidence="6">
        <text>2'-phospho-[ligated tRNA] + NAD(+) = mature tRNA + ADP-alpha-D-ribose 1'',2''-cyclic phosphate + nicotinamide</text>
        <dbReference type="Rhea" id="RHEA:23324"/>
        <dbReference type="Rhea" id="RHEA-COMP:11106"/>
        <dbReference type="Rhea" id="RHEA-COMP:11107"/>
        <dbReference type="ChEBI" id="CHEBI:17154"/>
        <dbReference type="ChEBI" id="CHEBI:57540"/>
        <dbReference type="ChEBI" id="CHEBI:76596"/>
        <dbReference type="ChEBI" id="CHEBI:82883"/>
        <dbReference type="ChEBI" id="CHEBI:85027"/>
        <dbReference type="EC" id="2.7.1.160"/>
    </reaction>
</comment>
<dbReference type="EMBL" id="CP015060">
    <property type="protein sequence ID" value="QGN17845.1"/>
    <property type="molecule type" value="Genomic_DNA"/>
</dbReference>
<comment type="similarity">
    <text evidence="2">Belongs to the KptA/TPT1 family.</text>
</comment>
<accession>A0ABX6F1Z2</accession>
<evidence type="ECO:0000313" key="8">
    <source>
        <dbReference type="Proteomes" id="UP000422736"/>
    </source>
</evidence>
<reference evidence="7 8" key="1">
    <citation type="submission" date="2016-03" db="EMBL/GenBank/DDBJ databases">
        <title>How can Kluyveromyces marxianus grow so fast - potential evolutionary course in Saccharomyces Complex revealed by comparative genomics.</title>
        <authorList>
            <person name="Mo W."/>
            <person name="Lu W."/>
            <person name="Yang X."/>
            <person name="Qi J."/>
            <person name="Lv H."/>
        </authorList>
    </citation>
    <scope>NUCLEOTIDE SEQUENCE [LARGE SCALE GENOMIC DNA]</scope>
    <source>
        <strain evidence="7 8">FIM1</strain>
    </source>
</reference>
<dbReference type="Gene3D" id="1.10.10.970">
    <property type="entry name" value="RNA 2'-phosphotransferase, Tpt1/KptA family, N-terminal domain"/>
    <property type="match status" value="1"/>
</dbReference>
<sequence length="237" mass="26924">MEPKNREVSISKALAYLLRHGAVKEKLPIDYNGYIELDSLLQHNRLKSLKATVPEIEHIVASNDKKRFHLKEDPDTGKLMICAVQGHSLKQIKPSEEVLEPITKTDQLPDHLVHGTNIKNCIQILESGYIKKMNRNHVHLSPGITGKHSEVISGMRYSSNVFIHVKRTQEAVDKLKIFKSLNNVFLSSLDIPLEYIELIQVRPPNAQVSNESNSPKNHQLKLLEELASNNSIKVEYM</sequence>
<proteinExistence type="inferred from homology"/>
<dbReference type="PANTHER" id="PTHR12684:SF2">
    <property type="entry name" value="TRNA 2'-PHOSPHOTRANSFERASE 1"/>
    <property type="match status" value="1"/>
</dbReference>
<gene>
    <name evidence="7" type="primary">TPT1</name>
    <name evidence="7" type="ORF">FIM1_5054</name>
</gene>
<reference evidence="7 8" key="2">
    <citation type="submission" date="2019-11" db="EMBL/GenBank/DDBJ databases">
        <authorList>
            <person name="Lu H."/>
        </authorList>
    </citation>
    <scope>NUCLEOTIDE SEQUENCE [LARGE SCALE GENOMIC DNA]</scope>
    <source>
        <strain evidence="7 8">FIM1</strain>
    </source>
</reference>
<evidence type="ECO:0000256" key="3">
    <source>
        <dbReference type="ARBA" id="ARBA00012007"/>
    </source>
</evidence>
<name>A0ABX6F1Z2_KLUMA</name>
<dbReference type="SUPFAM" id="SSF56399">
    <property type="entry name" value="ADP-ribosylation"/>
    <property type="match status" value="1"/>
</dbReference>
<evidence type="ECO:0000256" key="1">
    <source>
        <dbReference type="ARBA" id="ARBA00003343"/>
    </source>
</evidence>
<dbReference type="InterPro" id="IPR042081">
    <property type="entry name" value="RNA_2'-PTrans_C"/>
</dbReference>
<keyword evidence="5" id="KW-0520">NAD</keyword>
<evidence type="ECO:0000256" key="6">
    <source>
        <dbReference type="ARBA" id="ARBA00047949"/>
    </source>
</evidence>